<dbReference type="EMBL" id="AP023359">
    <property type="protein sequence ID" value="BCJ64451.1"/>
    <property type="molecule type" value="Genomic_DNA"/>
</dbReference>
<sequence length="76" mass="7994">MQYVFQVSTTPGAMRQPKVSWPIAAAGVAPASVNVAAATTQAATLARTERMRGRFMGRSILWSGESTLVTAILAGQ</sequence>
<dbReference type="Proteomes" id="UP000680866">
    <property type="component" value="Chromosome"/>
</dbReference>
<dbReference type="AlphaFoldDB" id="A0A810MTP4"/>
<keyword evidence="2" id="KW-1185">Reference proteome</keyword>
<reference evidence="1" key="1">
    <citation type="submission" date="2020-08" db="EMBL/GenBank/DDBJ databases">
        <title>Whole genome shotgun sequence of Polymorphospora rubra NBRC 101157.</title>
        <authorList>
            <person name="Komaki H."/>
            <person name="Tamura T."/>
        </authorList>
    </citation>
    <scope>NUCLEOTIDE SEQUENCE</scope>
    <source>
        <strain evidence="1">NBRC 101157</strain>
    </source>
</reference>
<evidence type="ECO:0000313" key="2">
    <source>
        <dbReference type="Proteomes" id="UP000680866"/>
    </source>
</evidence>
<accession>A0A810MTP4</accession>
<name>A0A810MTP4_9ACTN</name>
<dbReference type="KEGG" id="pry:Prubr_14720"/>
<gene>
    <name evidence="1" type="ORF">Prubr_14720</name>
</gene>
<proteinExistence type="predicted"/>
<organism evidence="1 2">
    <name type="scientific">Polymorphospora rubra</name>
    <dbReference type="NCBI Taxonomy" id="338584"/>
    <lineage>
        <taxon>Bacteria</taxon>
        <taxon>Bacillati</taxon>
        <taxon>Actinomycetota</taxon>
        <taxon>Actinomycetes</taxon>
        <taxon>Micromonosporales</taxon>
        <taxon>Micromonosporaceae</taxon>
        <taxon>Polymorphospora</taxon>
    </lineage>
</organism>
<protein>
    <submittedName>
        <fullName evidence="1">Uncharacterized protein</fullName>
    </submittedName>
</protein>
<evidence type="ECO:0000313" key="1">
    <source>
        <dbReference type="EMBL" id="BCJ64451.1"/>
    </source>
</evidence>